<feature type="compositionally biased region" description="Low complexity" evidence="1">
    <location>
        <begin position="9"/>
        <end position="20"/>
    </location>
</feature>
<organism evidence="3 4">
    <name type="scientific">Arthrobacter ramosus</name>
    <dbReference type="NCBI Taxonomy" id="1672"/>
    <lineage>
        <taxon>Bacteria</taxon>
        <taxon>Bacillati</taxon>
        <taxon>Actinomycetota</taxon>
        <taxon>Actinomycetes</taxon>
        <taxon>Micrococcales</taxon>
        <taxon>Micrococcaceae</taxon>
        <taxon>Arthrobacter</taxon>
    </lineage>
</organism>
<evidence type="ECO:0000256" key="2">
    <source>
        <dbReference type="SAM" id="Phobius"/>
    </source>
</evidence>
<keyword evidence="2" id="KW-0812">Transmembrane</keyword>
<name>A0ABV5XXY2_ARTRM</name>
<evidence type="ECO:0000256" key="1">
    <source>
        <dbReference type="SAM" id="MobiDB-lite"/>
    </source>
</evidence>
<feature type="transmembrane region" description="Helical" evidence="2">
    <location>
        <begin position="30"/>
        <end position="51"/>
    </location>
</feature>
<keyword evidence="4" id="KW-1185">Reference proteome</keyword>
<dbReference type="RefSeq" id="WP_234749034.1">
    <property type="nucleotide sequence ID" value="NZ_BAAAWN010000001.1"/>
</dbReference>
<evidence type="ECO:0000313" key="4">
    <source>
        <dbReference type="Proteomes" id="UP001589702"/>
    </source>
</evidence>
<gene>
    <name evidence="3" type="ORF">ACFFP1_04305</name>
</gene>
<feature type="compositionally biased region" description="Low complexity" evidence="1">
    <location>
        <begin position="91"/>
        <end position="100"/>
    </location>
</feature>
<proteinExistence type="predicted"/>
<reference evidence="3 4" key="1">
    <citation type="submission" date="2024-09" db="EMBL/GenBank/DDBJ databases">
        <authorList>
            <person name="Sun Q."/>
            <person name="Mori K."/>
        </authorList>
    </citation>
    <scope>NUCLEOTIDE SEQUENCE [LARGE SCALE GENOMIC DNA]</scope>
    <source>
        <strain evidence="3 4">JCM 1334</strain>
    </source>
</reference>
<evidence type="ECO:0000313" key="3">
    <source>
        <dbReference type="EMBL" id="MFB9818720.1"/>
    </source>
</evidence>
<feature type="region of interest" description="Disordered" evidence="1">
    <location>
        <begin position="1"/>
        <end position="20"/>
    </location>
</feature>
<keyword evidence="2" id="KW-0472">Membrane</keyword>
<protein>
    <recommendedName>
        <fullName evidence="5">DUF2530 domain-containing protein</fullName>
    </recommendedName>
</protein>
<dbReference type="EMBL" id="JBHMBC010000007">
    <property type="protein sequence ID" value="MFB9818720.1"/>
    <property type="molecule type" value="Genomic_DNA"/>
</dbReference>
<keyword evidence="2" id="KW-1133">Transmembrane helix</keyword>
<comment type="caution">
    <text evidence="3">The sequence shown here is derived from an EMBL/GenBank/DDBJ whole genome shotgun (WGS) entry which is preliminary data.</text>
</comment>
<accession>A0ABV5XXY2</accession>
<sequence>MSTHEPTRPFEATPAPEPTAQAARARVSTVVWGLIVVALAALIIISKLGLVALNGNYVLIGLMIGAGAALVIGGLVSARSRKGSGSGPDSGAGAADSDHR</sequence>
<feature type="transmembrane region" description="Helical" evidence="2">
    <location>
        <begin position="57"/>
        <end position="76"/>
    </location>
</feature>
<dbReference type="Proteomes" id="UP001589702">
    <property type="component" value="Unassembled WGS sequence"/>
</dbReference>
<evidence type="ECO:0008006" key="5">
    <source>
        <dbReference type="Google" id="ProtNLM"/>
    </source>
</evidence>
<feature type="region of interest" description="Disordered" evidence="1">
    <location>
        <begin position="79"/>
        <end position="100"/>
    </location>
</feature>